<keyword evidence="8" id="KW-0325">Glycoprotein</keyword>
<feature type="transmembrane region" description="Helical" evidence="12">
    <location>
        <begin position="558"/>
        <end position="581"/>
    </location>
</feature>
<sequence length="653" mass="72804">MYDNWTSPISNETSLDCSFHAWSHHEKQPGFFRIFTIISVLTVIVVLVVLGNALVIAAVILRRRLRSATGLLILSLAVADLLVGLVILPFSIANEALDRFWIFGDTWCTMWLTMDIWMCTASIYNLVAISIDRYIAIIKPLNYPMLVTKFRARCIVAGVWIGSFIICSPSFLLASTDKSKPKDCTCTPANSGMAYIIFSASSSFYIPMIVVIFVYVRIYIAACAATKSVYSGMMQVTANANKNPKNILMQNPSALSRTENMPMLRVHRGSSVAMKNPSMNAQMDSTRSRTPILQNGTSTTVYPSNGSAASLQYTKNNNNVSNRSPRLSPRRHSEEEKSKGDNSPKRNQSPSRRSSGSVRDLSDESLLPETSDTTSAYERRKGDFSHQLSTTSEPETRPRYLTGSNKQMEKIREQLSLELAENSHNNSFKKSSANSHSDSHLKRLDTSTVISNMGAKTMPNSFIGSESKSNSSNGKVHLNSKVHLHPNSVPVKKKSYGANMITKIMRRNPRKRAGCAYEKRLSLEIKAAKTVAIVTGCFICCWLGFSILYGFSLDTNEVVWSIAFWLGYLNSALNPVIYTVFNREFRTCFKRLLTCNHFLLSSQSTQQTMYNSYNSQMRPSNKTMGYSSVSAPPYYSRSSPPIVVPSQSSTNNE</sequence>
<feature type="compositionally biased region" description="Polar residues" evidence="11">
    <location>
        <begin position="277"/>
        <end position="325"/>
    </location>
</feature>
<evidence type="ECO:0000256" key="9">
    <source>
        <dbReference type="ARBA" id="ARBA00023224"/>
    </source>
</evidence>
<dbReference type="PRINTS" id="PR00237">
    <property type="entry name" value="GPCRRHODOPSN"/>
</dbReference>
<dbReference type="Gene3D" id="1.20.1070.10">
    <property type="entry name" value="Rhodopsin 7-helix transmembrane proteins"/>
    <property type="match status" value="2"/>
</dbReference>
<keyword evidence="3 10" id="KW-0812">Transmembrane</keyword>
<dbReference type="SMART" id="SM01381">
    <property type="entry name" value="7TM_GPCR_Srsx"/>
    <property type="match status" value="1"/>
</dbReference>
<organism evidence="14 15">
    <name type="scientific">Panagrolaimus superbus</name>
    <dbReference type="NCBI Taxonomy" id="310955"/>
    <lineage>
        <taxon>Eukaryota</taxon>
        <taxon>Metazoa</taxon>
        <taxon>Ecdysozoa</taxon>
        <taxon>Nematoda</taxon>
        <taxon>Chromadorea</taxon>
        <taxon>Rhabditida</taxon>
        <taxon>Tylenchina</taxon>
        <taxon>Panagrolaimomorpha</taxon>
        <taxon>Panagrolaimoidea</taxon>
        <taxon>Panagrolaimidae</taxon>
        <taxon>Panagrolaimus</taxon>
    </lineage>
</organism>
<evidence type="ECO:0000256" key="1">
    <source>
        <dbReference type="ARBA" id="ARBA00004651"/>
    </source>
</evidence>
<evidence type="ECO:0000259" key="13">
    <source>
        <dbReference type="PROSITE" id="PS50262"/>
    </source>
</evidence>
<evidence type="ECO:0000256" key="6">
    <source>
        <dbReference type="ARBA" id="ARBA00023136"/>
    </source>
</evidence>
<feature type="transmembrane region" description="Helical" evidence="12">
    <location>
        <begin position="31"/>
        <end position="61"/>
    </location>
</feature>
<feature type="compositionally biased region" description="Low complexity" evidence="11">
    <location>
        <begin position="626"/>
        <end position="653"/>
    </location>
</feature>
<evidence type="ECO:0000313" key="15">
    <source>
        <dbReference type="WBParaSite" id="PSU_v2.g9402.t1"/>
    </source>
</evidence>
<evidence type="ECO:0000256" key="5">
    <source>
        <dbReference type="ARBA" id="ARBA00023040"/>
    </source>
</evidence>
<evidence type="ECO:0000256" key="4">
    <source>
        <dbReference type="ARBA" id="ARBA00022989"/>
    </source>
</evidence>
<feature type="compositionally biased region" description="Basic and acidic residues" evidence="11">
    <location>
        <begin position="331"/>
        <end position="344"/>
    </location>
</feature>
<dbReference type="Proteomes" id="UP000887577">
    <property type="component" value="Unplaced"/>
</dbReference>
<dbReference type="InterPro" id="IPR000276">
    <property type="entry name" value="GPCR_Rhodpsn"/>
</dbReference>
<keyword evidence="9 10" id="KW-0807">Transducer</keyword>
<dbReference type="PROSITE" id="PS00237">
    <property type="entry name" value="G_PROTEIN_RECEP_F1_1"/>
    <property type="match status" value="1"/>
</dbReference>
<dbReference type="PROSITE" id="PS50262">
    <property type="entry name" value="G_PROTEIN_RECEP_F1_2"/>
    <property type="match status" value="1"/>
</dbReference>
<evidence type="ECO:0000256" key="11">
    <source>
        <dbReference type="SAM" id="MobiDB-lite"/>
    </source>
</evidence>
<feature type="transmembrane region" description="Helical" evidence="12">
    <location>
        <begin position="68"/>
        <end position="90"/>
    </location>
</feature>
<evidence type="ECO:0000256" key="2">
    <source>
        <dbReference type="ARBA" id="ARBA00022475"/>
    </source>
</evidence>
<feature type="transmembrane region" description="Helical" evidence="12">
    <location>
        <begin position="530"/>
        <end position="552"/>
    </location>
</feature>
<feature type="compositionally biased region" description="Polar residues" evidence="11">
    <location>
        <begin position="345"/>
        <end position="357"/>
    </location>
</feature>
<feature type="transmembrane region" description="Helical" evidence="12">
    <location>
        <begin position="110"/>
        <end position="131"/>
    </location>
</feature>
<keyword evidence="6 12" id="KW-0472">Membrane</keyword>
<dbReference type="InterPro" id="IPR017452">
    <property type="entry name" value="GPCR_Rhodpsn_7TM"/>
</dbReference>
<protein>
    <submittedName>
        <fullName evidence="15">G-protein coupled receptors family 1 profile domain-containing protein</fullName>
    </submittedName>
</protein>
<dbReference type="WBParaSite" id="PSU_v2.g9402.t1">
    <property type="protein sequence ID" value="PSU_v2.g9402.t1"/>
    <property type="gene ID" value="PSU_v2.g9402"/>
</dbReference>
<proteinExistence type="inferred from homology"/>
<comment type="subcellular location">
    <subcellularLocation>
        <location evidence="1">Cell membrane</location>
        <topology evidence="1">Multi-pass membrane protein</topology>
    </subcellularLocation>
</comment>
<feature type="region of interest" description="Disordered" evidence="11">
    <location>
        <begin position="270"/>
        <end position="407"/>
    </location>
</feature>
<dbReference type="PANTHER" id="PTHR24248">
    <property type="entry name" value="ADRENERGIC RECEPTOR-RELATED G-PROTEIN COUPLED RECEPTOR"/>
    <property type="match status" value="1"/>
</dbReference>
<reference evidence="15" key="1">
    <citation type="submission" date="2022-11" db="UniProtKB">
        <authorList>
            <consortium name="WormBaseParasite"/>
        </authorList>
    </citation>
    <scope>IDENTIFICATION</scope>
</reference>
<dbReference type="Pfam" id="PF00001">
    <property type="entry name" value="7tm_1"/>
    <property type="match status" value="1"/>
</dbReference>
<dbReference type="SUPFAM" id="SSF81321">
    <property type="entry name" value="Family A G protein-coupled receptor-like"/>
    <property type="match status" value="1"/>
</dbReference>
<evidence type="ECO:0000256" key="3">
    <source>
        <dbReference type="ARBA" id="ARBA00022692"/>
    </source>
</evidence>
<dbReference type="GO" id="GO:0004930">
    <property type="term" value="F:G protein-coupled receptor activity"/>
    <property type="evidence" value="ECO:0007669"/>
    <property type="project" value="UniProtKB-KW"/>
</dbReference>
<feature type="transmembrane region" description="Helical" evidence="12">
    <location>
        <begin position="152"/>
        <end position="173"/>
    </location>
</feature>
<evidence type="ECO:0000256" key="7">
    <source>
        <dbReference type="ARBA" id="ARBA00023170"/>
    </source>
</evidence>
<feature type="transmembrane region" description="Helical" evidence="12">
    <location>
        <begin position="193"/>
        <end position="216"/>
    </location>
</feature>
<dbReference type="GO" id="GO:0005886">
    <property type="term" value="C:plasma membrane"/>
    <property type="evidence" value="ECO:0007669"/>
    <property type="project" value="UniProtKB-SubCell"/>
</dbReference>
<keyword evidence="7 10" id="KW-0675">Receptor</keyword>
<name>A0A914ZBV2_9BILA</name>
<keyword evidence="4 12" id="KW-1133">Transmembrane helix</keyword>
<comment type="similarity">
    <text evidence="10">Belongs to the G-protein coupled receptor 1 family.</text>
</comment>
<keyword evidence="2" id="KW-1003">Cell membrane</keyword>
<evidence type="ECO:0000256" key="8">
    <source>
        <dbReference type="ARBA" id="ARBA00023180"/>
    </source>
</evidence>
<feature type="domain" description="G-protein coupled receptors family 1 profile" evidence="13">
    <location>
        <begin position="51"/>
        <end position="578"/>
    </location>
</feature>
<dbReference type="PANTHER" id="PTHR24248:SF174">
    <property type="entry name" value="TYRAMINE_OCTOPAMINE RECEPTOR"/>
    <property type="match status" value="1"/>
</dbReference>
<feature type="region of interest" description="Disordered" evidence="11">
    <location>
        <begin position="624"/>
        <end position="653"/>
    </location>
</feature>
<keyword evidence="14" id="KW-1185">Reference proteome</keyword>
<evidence type="ECO:0000256" key="10">
    <source>
        <dbReference type="RuleBase" id="RU000688"/>
    </source>
</evidence>
<evidence type="ECO:0000313" key="14">
    <source>
        <dbReference type="Proteomes" id="UP000887577"/>
    </source>
</evidence>
<accession>A0A914ZBV2</accession>
<evidence type="ECO:0000256" key="12">
    <source>
        <dbReference type="SAM" id="Phobius"/>
    </source>
</evidence>
<dbReference type="AlphaFoldDB" id="A0A914ZBV2"/>
<keyword evidence="5 10" id="KW-0297">G-protein coupled receptor</keyword>